<evidence type="ECO:0000313" key="2">
    <source>
        <dbReference type="EMBL" id="KAB2334526.1"/>
    </source>
</evidence>
<dbReference type="AlphaFoldDB" id="A0A6L3V3I7"/>
<gene>
    <name evidence="2" type="ORF">F7731_15065</name>
</gene>
<keyword evidence="3" id="KW-1185">Reference proteome</keyword>
<name>A0A6L3V3I7_9BACI</name>
<reference evidence="2 3" key="1">
    <citation type="journal article" date="2016" name="Antonie Van Leeuwenhoek">
        <title>Bacillus depressus sp. nov., isolated from soil of a sunflower field.</title>
        <authorList>
            <person name="Wei X."/>
            <person name="Xin D."/>
            <person name="Xin Y."/>
            <person name="Zhang H."/>
            <person name="Wang T."/>
            <person name="Zhang J."/>
        </authorList>
    </citation>
    <scope>NUCLEOTIDE SEQUENCE [LARGE SCALE GENOMIC DNA]</scope>
    <source>
        <strain evidence="2 3">BZ1</strain>
    </source>
</reference>
<feature type="transmembrane region" description="Helical" evidence="1">
    <location>
        <begin position="42"/>
        <end position="62"/>
    </location>
</feature>
<dbReference type="EMBL" id="WBOS01000006">
    <property type="protein sequence ID" value="KAB2334526.1"/>
    <property type="molecule type" value="Genomic_DNA"/>
</dbReference>
<keyword evidence="1" id="KW-1133">Transmembrane helix</keyword>
<sequence length="141" mass="16775">MKSNIKDIVSYVSYVVGFVMLIIVLSKFHFYFERMFSETYKIFPWHMYAILMYLPIGVFLGLPNFIKAFKRTGKWKINVKKLIIIILPMLFISFYWYFPFVYPIPDFIAETKVFSRFGMIVVGFILIDSVTKEDDDKNKSD</sequence>
<proteinExistence type="predicted"/>
<keyword evidence="1" id="KW-0812">Transmembrane</keyword>
<feature type="transmembrane region" description="Helical" evidence="1">
    <location>
        <begin position="113"/>
        <end position="131"/>
    </location>
</feature>
<dbReference type="RefSeq" id="WP_151535602.1">
    <property type="nucleotide sequence ID" value="NZ_WBOS01000006.1"/>
</dbReference>
<feature type="transmembrane region" description="Helical" evidence="1">
    <location>
        <begin position="12"/>
        <end position="30"/>
    </location>
</feature>
<protein>
    <submittedName>
        <fullName evidence="2">Uncharacterized protein</fullName>
    </submittedName>
</protein>
<keyword evidence="1" id="KW-0472">Membrane</keyword>
<comment type="caution">
    <text evidence="2">The sequence shown here is derived from an EMBL/GenBank/DDBJ whole genome shotgun (WGS) entry which is preliminary data.</text>
</comment>
<feature type="transmembrane region" description="Helical" evidence="1">
    <location>
        <begin position="82"/>
        <end position="101"/>
    </location>
</feature>
<organism evidence="2 3">
    <name type="scientific">Cytobacillus depressus</name>
    <dbReference type="NCBI Taxonomy" id="1602942"/>
    <lineage>
        <taxon>Bacteria</taxon>
        <taxon>Bacillati</taxon>
        <taxon>Bacillota</taxon>
        <taxon>Bacilli</taxon>
        <taxon>Bacillales</taxon>
        <taxon>Bacillaceae</taxon>
        <taxon>Cytobacillus</taxon>
    </lineage>
</organism>
<evidence type="ECO:0000256" key="1">
    <source>
        <dbReference type="SAM" id="Phobius"/>
    </source>
</evidence>
<accession>A0A6L3V3I7</accession>
<dbReference type="Proteomes" id="UP000481030">
    <property type="component" value="Unassembled WGS sequence"/>
</dbReference>
<evidence type="ECO:0000313" key="3">
    <source>
        <dbReference type="Proteomes" id="UP000481030"/>
    </source>
</evidence>
<dbReference type="OrthoDB" id="2973330at2"/>